<proteinExistence type="predicted"/>
<sequence length="499" mass="55334">MEVKIIGTMAVAAVMSSQWVEGQIRKGDVLPQTDSEQSQYYVRELIPMPKGEVLEVGSLALMPEKRLAIATRRGEIWICDGAYGEDLSKVKWSLAFSGAHEPLGMFYKDGWLHFTDREAYGRIRDIDGDGRYDEYQVLSNQWGITGDYHEYAFGSSPDKNGDVWTVHCLTGSGRAKAQWRGWCLRITPDGKTIPTCSGVRSPGGIGFNHVGDAFYTDNQGLWNGTSCIKHLKPGSFTGNPTGNVYYDQAPEMGKRPKDPVSGSRISIEADRIPEYVPPAIQVPHGKVGQSPTALISESSKGKFSPFTDQLLVGEQTHSQVQRAYLEKVNGVYQGAIWKFLDGFECGIVPMQLAEDGTLFVGGTNRGWASVGPKTFTLERVRWNGVVPFEMLTMEAARGGFTLRFTEPLDREIAEDIANYKVAAWTYIYQKSYGSPEVDKVTPKVLSAELSEDGKLVRILLDTMIKGHVHHLDCNGLRSKSGKALWHPNSYYTLNEIPGE</sequence>
<name>A0ABW4ZFF6_9BACT</name>
<dbReference type="RefSeq" id="WP_377088390.1">
    <property type="nucleotide sequence ID" value="NZ_JBHSJL010000014.1"/>
</dbReference>
<dbReference type="PANTHER" id="PTHR33546:SF1">
    <property type="entry name" value="LARGE, MULTIFUNCTIONAL SECRETED PROTEIN"/>
    <property type="match status" value="1"/>
</dbReference>
<evidence type="ECO:0000313" key="2">
    <source>
        <dbReference type="Proteomes" id="UP001597389"/>
    </source>
</evidence>
<dbReference type="EMBL" id="JBHUJB010000076">
    <property type="protein sequence ID" value="MFD2160332.1"/>
    <property type="molecule type" value="Genomic_DNA"/>
</dbReference>
<accession>A0ABW4ZFF6</accession>
<protein>
    <recommendedName>
        <fullName evidence="3">Large, multifunctional secreted protein</fullName>
    </recommendedName>
</protein>
<comment type="caution">
    <text evidence="1">The sequence shown here is derived from an EMBL/GenBank/DDBJ whole genome shotgun (WGS) entry which is preliminary data.</text>
</comment>
<evidence type="ECO:0000313" key="1">
    <source>
        <dbReference type="EMBL" id="MFD2160332.1"/>
    </source>
</evidence>
<dbReference type="SUPFAM" id="SSF63829">
    <property type="entry name" value="Calcium-dependent phosphotriesterase"/>
    <property type="match status" value="1"/>
</dbReference>
<gene>
    <name evidence="1" type="ORF">ACFSW8_15620</name>
</gene>
<keyword evidence="2" id="KW-1185">Reference proteome</keyword>
<dbReference type="Proteomes" id="UP001597389">
    <property type="component" value="Unassembled WGS sequence"/>
</dbReference>
<dbReference type="Gene3D" id="2.120.10.30">
    <property type="entry name" value="TolB, C-terminal domain"/>
    <property type="match status" value="1"/>
</dbReference>
<dbReference type="InterPro" id="IPR011042">
    <property type="entry name" value="6-blade_b-propeller_TolB-like"/>
</dbReference>
<reference evidence="2" key="1">
    <citation type="journal article" date="2019" name="Int. J. Syst. Evol. Microbiol.">
        <title>The Global Catalogue of Microorganisms (GCM) 10K type strain sequencing project: providing services to taxonomists for standard genome sequencing and annotation.</title>
        <authorList>
            <consortium name="The Broad Institute Genomics Platform"/>
            <consortium name="The Broad Institute Genome Sequencing Center for Infectious Disease"/>
            <person name="Wu L."/>
            <person name="Ma J."/>
        </authorList>
    </citation>
    <scope>NUCLEOTIDE SEQUENCE [LARGE SCALE GENOMIC DNA]</scope>
    <source>
        <strain evidence="2">CCUG 57942</strain>
    </source>
</reference>
<dbReference type="PANTHER" id="PTHR33546">
    <property type="entry name" value="LARGE, MULTIFUNCTIONAL SECRETED PROTEIN-RELATED"/>
    <property type="match status" value="1"/>
</dbReference>
<evidence type="ECO:0008006" key="3">
    <source>
        <dbReference type="Google" id="ProtNLM"/>
    </source>
</evidence>
<organism evidence="1 2">
    <name type="scientific">Rubritalea tangerina</name>
    <dbReference type="NCBI Taxonomy" id="430798"/>
    <lineage>
        <taxon>Bacteria</taxon>
        <taxon>Pseudomonadati</taxon>
        <taxon>Verrucomicrobiota</taxon>
        <taxon>Verrucomicrobiia</taxon>
        <taxon>Verrucomicrobiales</taxon>
        <taxon>Rubritaleaceae</taxon>
        <taxon>Rubritalea</taxon>
    </lineage>
</organism>